<dbReference type="Pfam" id="PF00196">
    <property type="entry name" value="GerE"/>
    <property type="match status" value="1"/>
</dbReference>
<dbReference type="CDD" id="cd06170">
    <property type="entry name" value="LuxR_C_like"/>
    <property type="match status" value="1"/>
</dbReference>
<dbReference type="RefSeq" id="WP_197003330.1">
    <property type="nucleotide sequence ID" value="NZ_BONS01000043.1"/>
</dbReference>
<dbReference type="PRINTS" id="PR00038">
    <property type="entry name" value="HTHLUXR"/>
</dbReference>
<name>A0A8J7GEG8_9ACTN</name>
<proteinExistence type="predicted"/>
<dbReference type="SUPFAM" id="SSF52540">
    <property type="entry name" value="P-loop containing nucleoside triphosphate hydrolases"/>
    <property type="match status" value="1"/>
</dbReference>
<dbReference type="GO" id="GO:0004016">
    <property type="term" value="F:adenylate cyclase activity"/>
    <property type="evidence" value="ECO:0007669"/>
    <property type="project" value="TreeGrafter"/>
</dbReference>
<organism evidence="4 5">
    <name type="scientific">Longispora fulva</name>
    <dbReference type="NCBI Taxonomy" id="619741"/>
    <lineage>
        <taxon>Bacteria</taxon>
        <taxon>Bacillati</taxon>
        <taxon>Actinomycetota</taxon>
        <taxon>Actinomycetes</taxon>
        <taxon>Micromonosporales</taxon>
        <taxon>Micromonosporaceae</taxon>
        <taxon>Longispora</taxon>
    </lineage>
</organism>
<dbReference type="SMART" id="SM00421">
    <property type="entry name" value="HTH_LUXR"/>
    <property type="match status" value="1"/>
</dbReference>
<dbReference type="InterPro" id="IPR019734">
    <property type="entry name" value="TPR_rpt"/>
</dbReference>
<dbReference type="Gene3D" id="1.10.10.10">
    <property type="entry name" value="Winged helix-like DNA-binding domain superfamily/Winged helix DNA-binding domain"/>
    <property type="match status" value="1"/>
</dbReference>
<dbReference type="Pfam" id="PF13191">
    <property type="entry name" value="AAA_16"/>
    <property type="match status" value="1"/>
</dbReference>
<dbReference type="InterPro" id="IPR016032">
    <property type="entry name" value="Sig_transdc_resp-reg_C-effctor"/>
</dbReference>
<dbReference type="GO" id="GO:0006355">
    <property type="term" value="P:regulation of DNA-templated transcription"/>
    <property type="evidence" value="ECO:0007669"/>
    <property type="project" value="InterPro"/>
</dbReference>
<sequence length="934" mass="97452">MALIERESDLAAIAARLADAAGGHGGVLLVEGPPGIGKTALLAAAGGHARALGVRVLGALGGELDHELPFGVVRQLFEPVLRSAIPTERAELTAGAAALARPVFGPEGAEFGSDPNLLGDVVHGLYWLCSNLAEAGPVLLVVDDVHWVDDASLRFLSHLARRIVDLPVLLLAAGRPGRLLDGFVGRALGGIRPDLLRLRALSPAGVGVLVRNDLAADAEEEFCAACARASGGNPFLLTEALHSLRADGARPVAAETWRLENLRPDTVSRAVLTRIARLGPQAQLLTRALAVLGPSADLRQAALFAGLAVDRAAELADMLAREAIVGPGRPLDFTHPLVRTAVYADSSEVLQAAEHKRAARMLAGDGQAPGALAPHLLLAEPGADPWVADTLRAAAHAALAQGAPESAAACLTRALNEPPASADTGPLHAELGRALGLAHRPEEAAAAYRRALELTDMPLERIGTALDFGFAMLRAGQADQTVEALELAYRAIDRDPAEVPLPLVAALAGAGLLTMRPPAAIIAVLDRIAPGLSPERAVDRTILATLAFAAAATGDRPAAEVIRLARLAVSGPLPDGEQSLLLGLAAGALSISGAHQESLDLIDQGLGVARRLGALAAYQFMMMLRSHKCLYAGQLTQAEGDARAAVDAEHETTGRPNPEAAATLVNALTARGRLDEAQWAMAAGGLEDGHELGVLINHFGLIARGRLRLGQLRPAEALVDLSACGATLTGRGYLNPGFAPWRAEAALAARALGRAEEAAELAAENLRLARRFGAAEPVCTALRVSGLLAGGQEGLELLEEAVTFADTEYARAQTLVEFGAALRRAGRRTKAGDPLRQALDAAARCGADGLVTRAVEELRAMGLRPRRPMLTGRDALTASEIRVATLAAEGTTNREIAQLLFLTRRTVEVHLTNTYRKLGIEARSALRDALGPQT</sequence>
<dbReference type="PROSITE" id="PS50043">
    <property type="entry name" value="HTH_LUXR_2"/>
    <property type="match status" value="1"/>
</dbReference>
<dbReference type="PROSITE" id="PS00622">
    <property type="entry name" value="HTH_LUXR_1"/>
    <property type="match status" value="1"/>
</dbReference>
<evidence type="ECO:0000259" key="3">
    <source>
        <dbReference type="PROSITE" id="PS50043"/>
    </source>
</evidence>
<dbReference type="GO" id="GO:0005524">
    <property type="term" value="F:ATP binding"/>
    <property type="evidence" value="ECO:0007669"/>
    <property type="project" value="UniProtKB-KW"/>
</dbReference>
<dbReference type="InterPro" id="IPR027417">
    <property type="entry name" value="P-loop_NTPase"/>
</dbReference>
<keyword evidence="2" id="KW-0067">ATP-binding</keyword>
<dbReference type="GO" id="GO:0003677">
    <property type="term" value="F:DNA binding"/>
    <property type="evidence" value="ECO:0007669"/>
    <property type="project" value="UniProtKB-KW"/>
</dbReference>
<keyword evidence="4" id="KW-0238">DNA-binding</keyword>
<dbReference type="SMART" id="SM00028">
    <property type="entry name" value="TPR"/>
    <property type="match status" value="3"/>
</dbReference>
<dbReference type="InterPro" id="IPR000792">
    <property type="entry name" value="Tscrpt_reg_LuxR_C"/>
</dbReference>
<dbReference type="InterPro" id="IPR011990">
    <property type="entry name" value="TPR-like_helical_dom_sf"/>
</dbReference>
<evidence type="ECO:0000313" key="5">
    <source>
        <dbReference type="Proteomes" id="UP000622552"/>
    </source>
</evidence>
<dbReference type="EMBL" id="JADOUF010000001">
    <property type="protein sequence ID" value="MBG6136340.1"/>
    <property type="molecule type" value="Genomic_DNA"/>
</dbReference>
<dbReference type="Gene3D" id="1.25.40.10">
    <property type="entry name" value="Tetratricopeptide repeat domain"/>
    <property type="match status" value="1"/>
</dbReference>
<evidence type="ECO:0000256" key="1">
    <source>
        <dbReference type="ARBA" id="ARBA00022741"/>
    </source>
</evidence>
<reference evidence="4" key="1">
    <citation type="submission" date="2020-11" db="EMBL/GenBank/DDBJ databases">
        <title>Sequencing the genomes of 1000 actinobacteria strains.</title>
        <authorList>
            <person name="Klenk H.-P."/>
        </authorList>
    </citation>
    <scope>NUCLEOTIDE SEQUENCE</scope>
    <source>
        <strain evidence="4">DSM 45356</strain>
    </source>
</reference>
<accession>A0A8J7GEG8</accession>
<dbReference type="InterPro" id="IPR041664">
    <property type="entry name" value="AAA_16"/>
</dbReference>
<dbReference type="InterPro" id="IPR036388">
    <property type="entry name" value="WH-like_DNA-bd_sf"/>
</dbReference>
<dbReference type="AlphaFoldDB" id="A0A8J7GEG8"/>
<dbReference type="SUPFAM" id="SSF48452">
    <property type="entry name" value="TPR-like"/>
    <property type="match status" value="1"/>
</dbReference>
<evidence type="ECO:0000256" key="2">
    <source>
        <dbReference type="ARBA" id="ARBA00022840"/>
    </source>
</evidence>
<evidence type="ECO:0000313" key="4">
    <source>
        <dbReference type="EMBL" id="MBG6136340.1"/>
    </source>
</evidence>
<dbReference type="SUPFAM" id="SSF46894">
    <property type="entry name" value="C-terminal effector domain of the bipartite response regulators"/>
    <property type="match status" value="1"/>
</dbReference>
<feature type="domain" description="HTH luxR-type" evidence="3">
    <location>
        <begin position="869"/>
        <end position="934"/>
    </location>
</feature>
<keyword evidence="5" id="KW-1185">Reference proteome</keyword>
<keyword evidence="1" id="KW-0547">Nucleotide-binding</keyword>
<comment type="caution">
    <text evidence="4">The sequence shown here is derived from an EMBL/GenBank/DDBJ whole genome shotgun (WGS) entry which is preliminary data.</text>
</comment>
<dbReference type="PANTHER" id="PTHR16305">
    <property type="entry name" value="TESTICULAR SOLUBLE ADENYLYL CYCLASE"/>
    <property type="match status" value="1"/>
</dbReference>
<dbReference type="Proteomes" id="UP000622552">
    <property type="component" value="Unassembled WGS sequence"/>
</dbReference>
<dbReference type="PANTHER" id="PTHR16305:SF35">
    <property type="entry name" value="TRANSCRIPTIONAL ACTIVATOR DOMAIN"/>
    <property type="match status" value="1"/>
</dbReference>
<dbReference type="GO" id="GO:0005737">
    <property type="term" value="C:cytoplasm"/>
    <property type="evidence" value="ECO:0007669"/>
    <property type="project" value="TreeGrafter"/>
</dbReference>
<gene>
    <name evidence="4" type="ORF">IW245_002534</name>
</gene>
<protein>
    <submittedName>
        <fullName evidence="4">DNA-binding CsgD family transcriptional regulator</fullName>
    </submittedName>
</protein>